<dbReference type="PROSITE" id="PS51999">
    <property type="entry name" value="ZF_GRF"/>
    <property type="match status" value="1"/>
</dbReference>
<evidence type="ECO:0000256" key="2">
    <source>
        <dbReference type="ARBA" id="ARBA00022771"/>
    </source>
</evidence>
<evidence type="ECO:0000313" key="8">
    <source>
        <dbReference type="EMBL" id="KAF2455312.1"/>
    </source>
</evidence>
<feature type="compositionally biased region" description="Basic residues" evidence="5">
    <location>
        <begin position="1"/>
        <end position="11"/>
    </location>
</feature>
<dbReference type="AlphaFoldDB" id="A0A6A6NV39"/>
<dbReference type="GO" id="GO:0006307">
    <property type="term" value="P:DNA alkylation repair"/>
    <property type="evidence" value="ECO:0007669"/>
    <property type="project" value="InterPro"/>
</dbReference>
<dbReference type="InterPro" id="IPR032854">
    <property type="entry name" value="ALKBH3"/>
</dbReference>
<dbReference type="GO" id="GO:0008270">
    <property type="term" value="F:zinc ion binding"/>
    <property type="evidence" value="ECO:0007669"/>
    <property type="project" value="UniProtKB-KW"/>
</dbReference>
<dbReference type="PANTHER" id="PTHR31212:SF4">
    <property type="entry name" value="ALPHA-KETOGLUTARATE-DEPENDENT DIOXYGENASE ALKB HOMOLOG 3"/>
    <property type="match status" value="1"/>
</dbReference>
<reference evidence="8" key="1">
    <citation type="journal article" date="2020" name="Stud. Mycol.">
        <title>101 Dothideomycetes genomes: a test case for predicting lifestyles and emergence of pathogens.</title>
        <authorList>
            <person name="Haridas S."/>
            <person name="Albert R."/>
            <person name="Binder M."/>
            <person name="Bloem J."/>
            <person name="Labutti K."/>
            <person name="Salamov A."/>
            <person name="Andreopoulos B."/>
            <person name="Baker S."/>
            <person name="Barry K."/>
            <person name="Bills G."/>
            <person name="Bluhm B."/>
            <person name="Cannon C."/>
            <person name="Castanera R."/>
            <person name="Culley D."/>
            <person name="Daum C."/>
            <person name="Ezra D."/>
            <person name="Gonzalez J."/>
            <person name="Henrissat B."/>
            <person name="Kuo A."/>
            <person name="Liang C."/>
            <person name="Lipzen A."/>
            <person name="Lutzoni F."/>
            <person name="Magnuson J."/>
            <person name="Mondo S."/>
            <person name="Nolan M."/>
            <person name="Ohm R."/>
            <person name="Pangilinan J."/>
            <person name="Park H.-J."/>
            <person name="Ramirez L."/>
            <person name="Alfaro M."/>
            <person name="Sun H."/>
            <person name="Tritt A."/>
            <person name="Yoshinaga Y."/>
            <person name="Zwiers L.-H."/>
            <person name="Turgeon B."/>
            <person name="Goodwin S."/>
            <person name="Spatafora J."/>
            <person name="Crous P."/>
            <person name="Grigoriev I."/>
        </authorList>
    </citation>
    <scope>NUCLEOTIDE SEQUENCE</scope>
    <source>
        <strain evidence="8">ATCC 16933</strain>
    </source>
</reference>
<sequence>MDSFVSRKRQRISLPPKADFRARPTTPAPDDNVDDESTDYKLALLASLYPQTSSPTLLEALLASNGSVEDASQSLKSVVNDDASPRKKLAAAYGKGYQTSLSSFNIRPSSSCSDATDSKSPTKKRQLTKRGRTLHLYSPEDIEAHTPCSIIHNFLPEEEADALLRELLAEAPTYQKDTFKLFDKVCESPHTMCFYVDSWGEAQRQKTEYIYNGSTVEDVRKSTPEMRKVSGKVKEAVNTEVQRRIKEYYPDGKKLKYQSPHDWEPNAAFVNCYDGPSENVGYHSDQLTYIGPRAIIGSLSLGVAREFRVRRVKSPKRAKKADDAARADAEGQIAIHLPHNSLLVMHAEMQEEWKHSIAPAQAIDPHPVARSKRINVTYRCYKESLHPRYTPKCKCGIPTVLRCVQRKKENRGRYMWMCHVNYTPGMEGCSFFQWAEFNDDGEPPWWPPKEQQDLSDKSNTPVANTGSAT</sequence>
<keyword evidence="2 4" id="KW-0863">Zinc-finger</keyword>
<feature type="region of interest" description="Disordered" evidence="5">
    <location>
        <begin position="108"/>
        <end position="131"/>
    </location>
</feature>
<dbReference type="Proteomes" id="UP000799766">
    <property type="component" value="Unassembled WGS sequence"/>
</dbReference>
<feature type="compositionally biased region" description="Basic residues" evidence="5">
    <location>
        <begin position="121"/>
        <end position="131"/>
    </location>
</feature>
<dbReference type="EMBL" id="MU001687">
    <property type="protein sequence ID" value="KAF2455312.1"/>
    <property type="molecule type" value="Genomic_DNA"/>
</dbReference>
<dbReference type="InterPro" id="IPR027450">
    <property type="entry name" value="AlkB-like"/>
</dbReference>
<gene>
    <name evidence="8" type="ORF">BDY21DRAFT_307435</name>
</gene>
<protein>
    <submittedName>
        <fullName evidence="8">Uncharacterized protein</fullName>
    </submittedName>
</protein>
<keyword evidence="9" id="KW-1185">Reference proteome</keyword>
<evidence type="ECO:0000256" key="4">
    <source>
        <dbReference type="PROSITE-ProRule" id="PRU01343"/>
    </source>
</evidence>
<dbReference type="InterPro" id="IPR005123">
    <property type="entry name" value="Oxoglu/Fe-dep_dioxygenase_dom"/>
</dbReference>
<dbReference type="GO" id="GO:0051213">
    <property type="term" value="F:dioxygenase activity"/>
    <property type="evidence" value="ECO:0007669"/>
    <property type="project" value="InterPro"/>
</dbReference>
<accession>A0A6A6NV39</accession>
<evidence type="ECO:0000256" key="3">
    <source>
        <dbReference type="ARBA" id="ARBA00022833"/>
    </source>
</evidence>
<dbReference type="OrthoDB" id="545910at2759"/>
<evidence type="ECO:0000313" key="9">
    <source>
        <dbReference type="Proteomes" id="UP000799766"/>
    </source>
</evidence>
<dbReference type="Pfam" id="PF06839">
    <property type="entry name" value="Zn_ribbon_GRF"/>
    <property type="match status" value="1"/>
</dbReference>
<feature type="region of interest" description="Disordered" evidence="5">
    <location>
        <begin position="442"/>
        <end position="469"/>
    </location>
</feature>
<proteinExistence type="predicted"/>
<dbReference type="InterPro" id="IPR010666">
    <property type="entry name" value="Znf_GRF"/>
</dbReference>
<feature type="domain" description="Fe2OG dioxygenase" evidence="6">
    <location>
        <begin position="264"/>
        <end position="382"/>
    </location>
</feature>
<evidence type="ECO:0000256" key="5">
    <source>
        <dbReference type="SAM" id="MobiDB-lite"/>
    </source>
</evidence>
<feature type="domain" description="GRF-type" evidence="7">
    <location>
        <begin position="393"/>
        <end position="438"/>
    </location>
</feature>
<dbReference type="FunFam" id="2.60.120.590:FF:000010">
    <property type="entry name" value="GRF zinc finger domain protein"/>
    <property type="match status" value="1"/>
</dbReference>
<feature type="compositionally biased region" description="Low complexity" evidence="5">
    <location>
        <begin position="109"/>
        <end position="119"/>
    </location>
</feature>
<evidence type="ECO:0000256" key="1">
    <source>
        <dbReference type="ARBA" id="ARBA00022723"/>
    </source>
</evidence>
<evidence type="ECO:0000259" key="7">
    <source>
        <dbReference type="PROSITE" id="PS51999"/>
    </source>
</evidence>
<keyword evidence="1" id="KW-0479">Metal-binding</keyword>
<evidence type="ECO:0000259" key="6">
    <source>
        <dbReference type="PROSITE" id="PS51471"/>
    </source>
</evidence>
<dbReference type="SUPFAM" id="SSF51197">
    <property type="entry name" value="Clavaminate synthase-like"/>
    <property type="match status" value="1"/>
</dbReference>
<name>A0A6A6NV39_9PEZI</name>
<dbReference type="Gene3D" id="2.60.120.590">
    <property type="entry name" value="Alpha-ketoglutarate-dependent dioxygenase AlkB-like"/>
    <property type="match status" value="1"/>
</dbReference>
<dbReference type="Pfam" id="PF13532">
    <property type="entry name" value="2OG-FeII_Oxy_2"/>
    <property type="match status" value="1"/>
</dbReference>
<dbReference type="InterPro" id="IPR037151">
    <property type="entry name" value="AlkB-like_sf"/>
</dbReference>
<feature type="compositionally biased region" description="Polar residues" evidence="5">
    <location>
        <begin position="457"/>
        <end position="469"/>
    </location>
</feature>
<organism evidence="8 9">
    <name type="scientific">Lineolata rhizophorae</name>
    <dbReference type="NCBI Taxonomy" id="578093"/>
    <lineage>
        <taxon>Eukaryota</taxon>
        <taxon>Fungi</taxon>
        <taxon>Dikarya</taxon>
        <taxon>Ascomycota</taxon>
        <taxon>Pezizomycotina</taxon>
        <taxon>Dothideomycetes</taxon>
        <taxon>Dothideomycetes incertae sedis</taxon>
        <taxon>Lineolatales</taxon>
        <taxon>Lineolataceae</taxon>
        <taxon>Lineolata</taxon>
    </lineage>
</organism>
<dbReference type="PROSITE" id="PS51471">
    <property type="entry name" value="FE2OG_OXY"/>
    <property type="match status" value="1"/>
</dbReference>
<dbReference type="PANTHER" id="PTHR31212">
    <property type="entry name" value="ALPHA-KETOGLUTARATE-DEPENDENT DIOXYGENASE ALKB HOMOLOG 3"/>
    <property type="match status" value="1"/>
</dbReference>
<keyword evidence="3" id="KW-0862">Zinc</keyword>
<feature type="region of interest" description="Disordered" evidence="5">
    <location>
        <begin position="1"/>
        <end position="36"/>
    </location>
</feature>